<accession>A0A364N5B3</accession>
<gene>
    <name evidence="2" type="ORF">DDE83_004203</name>
</gene>
<dbReference type="EMBL" id="QGDH01000051">
    <property type="protein sequence ID" value="RAR12198.1"/>
    <property type="molecule type" value="Genomic_DNA"/>
</dbReference>
<evidence type="ECO:0000256" key="1">
    <source>
        <dbReference type="SAM" id="SignalP"/>
    </source>
</evidence>
<evidence type="ECO:0000313" key="3">
    <source>
        <dbReference type="Proteomes" id="UP000249619"/>
    </source>
</evidence>
<dbReference type="AlphaFoldDB" id="A0A364N5B3"/>
<feature type="chain" id="PRO_5016957958" evidence="1">
    <location>
        <begin position="25"/>
        <end position="292"/>
    </location>
</feature>
<dbReference type="STRING" id="183478.A0A364N5B3"/>
<keyword evidence="1" id="KW-0732">Signal</keyword>
<keyword evidence="3" id="KW-1185">Reference proteome</keyword>
<proteinExistence type="predicted"/>
<name>A0A364N5B3_STELY</name>
<comment type="caution">
    <text evidence="2">The sequence shown here is derived from an EMBL/GenBank/DDBJ whole genome shotgun (WGS) entry which is preliminary data.</text>
</comment>
<organism evidence="2 3">
    <name type="scientific">Stemphylium lycopersici</name>
    <name type="common">Tomato gray leaf spot disease fungus</name>
    <name type="synonym">Thyrospora lycopersici</name>
    <dbReference type="NCBI Taxonomy" id="183478"/>
    <lineage>
        <taxon>Eukaryota</taxon>
        <taxon>Fungi</taxon>
        <taxon>Dikarya</taxon>
        <taxon>Ascomycota</taxon>
        <taxon>Pezizomycotina</taxon>
        <taxon>Dothideomycetes</taxon>
        <taxon>Pleosporomycetidae</taxon>
        <taxon>Pleosporales</taxon>
        <taxon>Pleosporineae</taxon>
        <taxon>Pleosporaceae</taxon>
        <taxon>Stemphylium</taxon>
    </lineage>
</organism>
<dbReference type="OrthoDB" id="5132818at2759"/>
<sequence length="292" mass="31476">MFTKTSRVGLLAAAQLLQTAASNAQTWNDSSVQGCQGPISVIVSGNHPFNSTGMVRLAPDAVRNEPWYISLTITDRRDPHYIYGDSASWQEREGFLSVPSSLAGSDDGNQTEWCMYMLPAQDAGSQEEDGDCGSILSDDCISALRDNTPPMSDGECYRPDNLEEACGTSERRKLNYPNNFSSSNCTLTGLPHIDLPDGYRTYGNLPVGTFEGGDDRDNFDLYDRHVRQAVPMVLTVKATDGTIANKVICLAPNNVVEGSRDPEESAATRLSLVATHGAAIAVAVLVSMMAIA</sequence>
<protein>
    <submittedName>
        <fullName evidence="2">Uncharacterized protein</fullName>
    </submittedName>
</protein>
<feature type="signal peptide" evidence="1">
    <location>
        <begin position="1"/>
        <end position="24"/>
    </location>
</feature>
<reference evidence="3" key="1">
    <citation type="submission" date="2018-05" db="EMBL/GenBank/DDBJ databases">
        <title>Draft genome sequence of Stemphylium lycopersici strain CIDEFI 213.</title>
        <authorList>
            <person name="Medina R."/>
            <person name="Franco M.E.E."/>
            <person name="Lucentini C.G."/>
            <person name="Saparrat M.C.N."/>
            <person name="Balatti P.A."/>
        </authorList>
    </citation>
    <scope>NUCLEOTIDE SEQUENCE [LARGE SCALE GENOMIC DNA]</scope>
    <source>
        <strain evidence="3">CIDEFI 213</strain>
    </source>
</reference>
<evidence type="ECO:0000313" key="2">
    <source>
        <dbReference type="EMBL" id="RAR12198.1"/>
    </source>
</evidence>
<dbReference type="Proteomes" id="UP000249619">
    <property type="component" value="Unassembled WGS sequence"/>
</dbReference>